<keyword evidence="2" id="KW-1185">Reference proteome</keyword>
<evidence type="ECO:0000313" key="1">
    <source>
        <dbReference type="EMBL" id="MVQ33496.1"/>
    </source>
</evidence>
<dbReference type="EMBL" id="WSEM01000004">
    <property type="protein sequence ID" value="MVQ33496.1"/>
    <property type="molecule type" value="Genomic_DNA"/>
</dbReference>
<accession>A0ABW9U237</accession>
<sequence>MRIFWVITLLVVTSMFIVFYGHSQKNRDQKLISGLNNITSAEQLNYKSDQKAINEIISKKHPLNIAIVSSEKTLDYSYTYVVSIDGELLNIRIICYTYPFNFTLFENWKINQITRS</sequence>
<evidence type="ECO:0008006" key="3">
    <source>
        <dbReference type="Google" id="ProtNLM"/>
    </source>
</evidence>
<comment type="caution">
    <text evidence="1">The sequence shown here is derived from an EMBL/GenBank/DDBJ whole genome shotgun (WGS) entry which is preliminary data.</text>
</comment>
<dbReference type="RefSeq" id="WP_157317657.1">
    <property type="nucleotide sequence ID" value="NZ_WSEM01000004.1"/>
</dbReference>
<organism evidence="1 2">
    <name type="scientific">Paenibacillus anseongense</name>
    <dbReference type="NCBI Taxonomy" id="2682845"/>
    <lineage>
        <taxon>Bacteria</taxon>
        <taxon>Bacillati</taxon>
        <taxon>Bacillota</taxon>
        <taxon>Bacilli</taxon>
        <taxon>Bacillales</taxon>
        <taxon>Paenibacillaceae</taxon>
        <taxon>Paenibacillus</taxon>
    </lineage>
</organism>
<dbReference type="Proteomes" id="UP000467637">
    <property type="component" value="Unassembled WGS sequence"/>
</dbReference>
<proteinExistence type="predicted"/>
<name>A0ABW9U237_9BACL</name>
<gene>
    <name evidence="1" type="ORF">GON05_02430</name>
</gene>
<reference evidence="1 2" key="1">
    <citation type="submission" date="2019-12" db="EMBL/GenBank/DDBJ databases">
        <authorList>
            <person name="Huq M.A."/>
        </authorList>
    </citation>
    <scope>NUCLEOTIDE SEQUENCE [LARGE SCALE GENOMIC DNA]</scope>
    <source>
        <strain evidence="1 2">MAH-34</strain>
    </source>
</reference>
<evidence type="ECO:0000313" key="2">
    <source>
        <dbReference type="Proteomes" id="UP000467637"/>
    </source>
</evidence>
<protein>
    <recommendedName>
        <fullName evidence="3">DUF3139 domain-containing protein</fullName>
    </recommendedName>
</protein>